<dbReference type="InterPro" id="IPR024775">
    <property type="entry name" value="DinB-like"/>
</dbReference>
<reference evidence="2 3" key="1">
    <citation type="submission" date="2024-06" db="EMBL/GenBank/DDBJ databases">
        <title>Genomic Encyclopedia of Type Strains, Phase IV (KMG-IV): sequencing the most valuable type-strain genomes for metagenomic binning, comparative biology and taxonomic classification.</title>
        <authorList>
            <person name="Goeker M."/>
        </authorList>
    </citation>
    <scope>NUCLEOTIDE SEQUENCE [LARGE SCALE GENOMIC DNA]</scope>
    <source>
        <strain evidence="2 3">DSM 26128</strain>
    </source>
</reference>
<dbReference type="RefSeq" id="WP_354197706.1">
    <property type="nucleotide sequence ID" value="NZ_JBEPLW010000015.1"/>
</dbReference>
<protein>
    <recommendedName>
        <fullName evidence="1">DinB-like domain-containing protein</fullName>
    </recommendedName>
</protein>
<gene>
    <name evidence="2" type="ORF">ABID49_001934</name>
</gene>
<proteinExistence type="predicted"/>
<dbReference type="EMBL" id="JBEPLW010000015">
    <property type="protein sequence ID" value="MET3576026.1"/>
    <property type="molecule type" value="Genomic_DNA"/>
</dbReference>
<accession>A0ABV2GCM1</accession>
<dbReference type="Proteomes" id="UP001549099">
    <property type="component" value="Unassembled WGS sequence"/>
</dbReference>
<keyword evidence="3" id="KW-1185">Reference proteome</keyword>
<dbReference type="Pfam" id="PF12867">
    <property type="entry name" value="DinB_2"/>
    <property type="match status" value="1"/>
</dbReference>
<evidence type="ECO:0000313" key="2">
    <source>
        <dbReference type="EMBL" id="MET3576026.1"/>
    </source>
</evidence>
<name>A0ABV2GCM1_9BACL</name>
<organism evidence="2 3">
    <name type="scientific">Bhargavaea ullalensis</name>
    <dbReference type="NCBI Taxonomy" id="1265685"/>
    <lineage>
        <taxon>Bacteria</taxon>
        <taxon>Bacillati</taxon>
        <taxon>Bacillota</taxon>
        <taxon>Bacilli</taxon>
        <taxon>Bacillales</taxon>
        <taxon>Caryophanaceae</taxon>
        <taxon>Bhargavaea</taxon>
    </lineage>
</organism>
<dbReference type="SUPFAM" id="SSF109854">
    <property type="entry name" value="DinB/YfiT-like putative metalloenzymes"/>
    <property type="match status" value="1"/>
</dbReference>
<evidence type="ECO:0000313" key="3">
    <source>
        <dbReference type="Proteomes" id="UP001549099"/>
    </source>
</evidence>
<feature type="domain" description="DinB-like" evidence="1">
    <location>
        <begin position="9"/>
        <end position="147"/>
    </location>
</feature>
<dbReference type="InterPro" id="IPR034660">
    <property type="entry name" value="DinB/YfiT-like"/>
</dbReference>
<comment type="caution">
    <text evidence="2">The sequence shown here is derived from an EMBL/GenBank/DDBJ whole genome shotgun (WGS) entry which is preliminary data.</text>
</comment>
<sequence>MEDLIFRHMETVRKLTLIEMGAIPESLADQVPPGFNNSIRWNFGHIAFIQGRLVYEVMGEDSGLPSSFSEYFAAGTSPAGWTGVPPRIAEIRKVLERQPEEIRLGRRGRLDEPLPDPFTNKMGVTFRTSGETLLFSFYHEALHLETIKRIVKSIGG</sequence>
<evidence type="ECO:0000259" key="1">
    <source>
        <dbReference type="Pfam" id="PF12867"/>
    </source>
</evidence>
<dbReference type="Gene3D" id="1.20.120.450">
    <property type="entry name" value="dinb family like domain"/>
    <property type="match status" value="1"/>
</dbReference>